<dbReference type="EMBL" id="CAMKVN010000598">
    <property type="protein sequence ID" value="CAI2169561.1"/>
    <property type="molecule type" value="Genomic_DNA"/>
</dbReference>
<dbReference type="PANTHER" id="PTHR11659">
    <property type="entry name" value="GLUTAMYL-TRNA GLN AMIDOTRANSFERASE SUBUNIT B MITOCHONDRIAL AND PROKARYOTIC PET112-RELATED"/>
    <property type="match status" value="1"/>
</dbReference>
<evidence type="ECO:0000313" key="10">
    <source>
        <dbReference type="Proteomes" id="UP001153678"/>
    </source>
</evidence>
<dbReference type="GO" id="GO:0032543">
    <property type="term" value="P:mitochondrial translation"/>
    <property type="evidence" value="ECO:0007669"/>
    <property type="project" value="TreeGrafter"/>
</dbReference>
<dbReference type="InterPro" id="IPR001387">
    <property type="entry name" value="Cro/C1-type_HTH"/>
</dbReference>
<comment type="caution">
    <text evidence="9">The sequence shown here is derived from an EMBL/GenBank/DDBJ whole genome shotgun (WGS) entry which is preliminary data.</text>
</comment>
<dbReference type="Gene3D" id="1.10.260.40">
    <property type="entry name" value="lambda repressor-like DNA-binding domains"/>
    <property type="match status" value="1"/>
</dbReference>
<dbReference type="InterPro" id="IPR006075">
    <property type="entry name" value="Asn/Gln-tRNA_Trfase_suB/E_cat"/>
</dbReference>
<dbReference type="InterPro" id="IPR014746">
    <property type="entry name" value="Gln_synth/guanido_kin_cat_dom"/>
</dbReference>
<dbReference type="SUPFAM" id="SSF47413">
    <property type="entry name" value="lambda repressor-like DNA-binding domains"/>
    <property type="match status" value="1"/>
</dbReference>
<evidence type="ECO:0000256" key="3">
    <source>
        <dbReference type="ARBA" id="ARBA00022741"/>
    </source>
</evidence>
<feature type="compositionally biased region" description="Polar residues" evidence="7">
    <location>
        <begin position="100"/>
        <end position="111"/>
    </location>
</feature>
<keyword evidence="3" id="KW-0547">Nucleotide-binding</keyword>
<dbReference type="GO" id="GO:0005524">
    <property type="term" value="F:ATP binding"/>
    <property type="evidence" value="ECO:0007669"/>
    <property type="project" value="UniProtKB-KW"/>
</dbReference>
<evidence type="ECO:0000256" key="2">
    <source>
        <dbReference type="ARBA" id="ARBA00022598"/>
    </source>
</evidence>
<accession>A0A9W4SHE9</accession>
<evidence type="ECO:0000256" key="1">
    <source>
        <dbReference type="ARBA" id="ARBA00009802"/>
    </source>
</evidence>
<dbReference type="InterPro" id="IPR017958">
    <property type="entry name" value="Gln-tRNA_amidoTrfase_suB_CS"/>
</dbReference>
<feature type="domain" description="HTH cro/C1-type" evidence="8">
    <location>
        <begin position="23"/>
        <end position="71"/>
    </location>
</feature>
<dbReference type="SMART" id="SM00530">
    <property type="entry name" value="HTH_XRE"/>
    <property type="match status" value="1"/>
</dbReference>
<dbReference type="Pfam" id="PF01381">
    <property type="entry name" value="HTH_3"/>
    <property type="match status" value="1"/>
</dbReference>
<sequence>MASNKKFYPIHPGIMLKEDLLIAKNISQVQLAQDINLPVQQIRGICSGKKPITPNLSFRLGIYFGMSPNFWLNLQNDYEQECLKDILESQESGAFLLGKNSPSRTSNYSEGNNPSKEKNKKPSKSPPPPPYQWPNNNFSNKTLAKAIKDDLKDALINKSYLGVLPIINPEVIYLGLKLASVLEMKINQIILFDRKIYNYFDLPKGYQITQQALPFANSGFLPIIKGNRIERIPIKILQLEEDTAKSIYSKEGIKLDFNRAGNPLIELVTEPVFHQVETVLLFIKQLQNLLRYLEISEAKMEKGQLRVDLNFSLQLGNKYSTPRYEIKNLNSLANIEKALKHEVNKHQLLFSEGQEPPISQTLGFDEEQQITITHREKTNYYYLPEVNIPPIKLK</sequence>
<reference evidence="9" key="1">
    <citation type="submission" date="2022-08" db="EMBL/GenBank/DDBJ databases">
        <authorList>
            <person name="Kallberg Y."/>
            <person name="Tangrot J."/>
            <person name="Rosling A."/>
        </authorList>
    </citation>
    <scope>NUCLEOTIDE SEQUENCE</scope>
    <source>
        <strain evidence="9">Wild A</strain>
    </source>
</reference>
<evidence type="ECO:0000259" key="8">
    <source>
        <dbReference type="PROSITE" id="PS50943"/>
    </source>
</evidence>
<dbReference type="InterPro" id="IPR010982">
    <property type="entry name" value="Lambda_DNA-bd_dom_sf"/>
</dbReference>
<evidence type="ECO:0000256" key="6">
    <source>
        <dbReference type="ARBA" id="ARBA00035107"/>
    </source>
</evidence>
<dbReference type="GO" id="GO:0070681">
    <property type="term" value="P:glutaminyl-tRNAGln biosynthesis via transamidation"/>
    <property type="evidence" value="ECO:0007669"/>
    <property type="project" value="TreeGrafter"/>
</dbReference>
<dbReference type="OrthoDB" id="1722066at2759"/>
<dbReference type="Pfam" id="PF02934">
    <property type="entry name" value="GatB_N"/>
    <property type="match status" value="1"/>
</dbReference>
<evidence type="ECO:0000256" key="7">
    <source>
        <dbReference type="SAM" id="MobiDB-lite"/>
    </source>
</evidence>
<evidence type="ECO:0000313" key="9">
    <source>
        <dbReference type="EMBL" id="CAI2169561.1"/>
    </source>
</evidence>
<dbReference type="InterPro" id="IPR013430">
    <property type="entry name" value="Toxin_antidote_HigA"/>
</dbReference>
<protein>
    <submittedName>
        <fullName evidence="9">13090_t:CDS:1</fullName>
    </submittedName>
</protein>
<gene>
    <name evidence="9" type="ORF">FWILDA_LOCUS4140</name>
</gene>
<name>A0A9W4SHE9_9GLOM</name>
<dbReference type="AlphaFoldDB" id="A0A9W4SHE9"/>
<evidence type="ECO:0000256" key="5">
    <source>
        <dbReference type="ARBA" id="ARBA00022917"/>
    </source>
</evidence>
<keyword evidence="2" id="KW-0436">Ligase</keyword>
<evidence type="ECO:0000256" key="4">
    <source>
        <dbReference type="ARBA" id="ARBA00022840"/>
    </source>
</evidence>
<keyword evidence="10" id="KW-1185">Reference proteome</keyword>
<comment type="similarity">
    <text evidence="1">Belongs to the MBF1 family.</text>
</comment>
<comment type="function">
    <text evidence="6">Transcriptional coactivator that stimulates GCN4-dependent transcriptional activity by bridging the DNA-binding region of GCN4 and TBP (SPT15), thereby recruiting TBP to GCN4-bound promoters. Involved in induction of the ribosome quality control (RQC) pathway; a pathway that degrades nascent peptide chains during problematic translation. Required to prevent stalled ribosomes from frameshifting.</text>
</comment>
<dbReference type="GO" id="GO:0003677">
    <property type="term" value="F:DNA binding"/>
    <property type="evidence" value="ECO:0007669"/>
    <property type="project" value="InterPro"/>
</dbReference>
<dbReference type="PROSITE" id="PS50943">
    <property type="entry name" value="HTH_CROC1"/>
    <property type="match status" value="1"/>
</dbReference>
<organism evidence="9 10">
    <name type="scientific">Funneliformis geosporum</name>
    <dbReference type="NCBI Taxonomy" id="1117311"/>
    <lineage>
        <taxon>Eukaryota</taxon>
        <taxon>Fungi</taxon>
        <taxon>Fungi incertae sedis</taxon>
        <taxon>Mucoromycota</taxon>
        <taxon>Glomeromycotina</taxon>
        <taxon>Glomeromycetes</taxon>
        <taxon>Glomerales</taxon>
        <taxon>Glomeraceae</taxon>
        <taxon>Funneliformis</taxon>
    </lineage>
</organism>
<dbReference type="SUPFAM" id="SSF55931">
    <property type="entry name" value="Glutamine synthetase/guanido kinase"/>
    <property type="match status" value="1"/>
</dbReference>
<dbReference type="PANTHER" id="PTHR11659:SF0">
    <property type="entry name" value="GLUTAMYL-TRNA(GLN) AMIDOTRANSFERASE SUBUNIT B, MITOCHONDRIAL"/>
    <property type="match status" value="1"/>
</dbReference>
<dbReference type="NCBIfam" id="TIGR02607">
    <property type="entry name" value="antidote_HigA"/>
    <property type="match status" value="1"/>
</dbReference>
<dbReference type="GO" id="GO:0030956">
    <property type="term" value="C:glutamyl-tRNA(Gln) amidotransferase complex"/>
    <property type="evidence" value="ECO:0007669"/>
    <property type="project" value="TreeGrafter"/>
</dbReference>
<dbReference type="PROSITE" id="PS01234">
    <property type="entry name" value="GATB"/>
    <property type="match status" value="1"/>
</dbReference>
<dbReference type="CDD" id="cd00093">
    <property type="entry name" value="HTH_XRE"/>
    <property type="match status" value="1"/>
</dbReference>
<proteinExistence type="inferred from homology"/>
<dbReference type="InterPro" id="IPR017959">
    <property type="entry name" value="Asn/Gln-tRNA_amidoTrfase_suB/E"/>
</dbReference>
<dbReference type="GO" id="GO:0005739">
    <property type="term" value="C:mitochondrion"/>
    <property type="evidence" value="ECO:0007669"/>
    <property type="project" value="TreeGrafter"/>
</dbReference>
<dbReference type="Proteomes" id="UP001153678">
    <property type="component" value="Unassembled WGS sequence"/>
</dbReference>
<dbReference type="GO" id="GO:0050567">
    <property type="term" value="F:glutaminyl-tRNA synthase (glutamine-hydrolyzing) activity"/>
    <property type="evidence" value="ECO:0007669"/>
    <property type="project" value="TreeGrafter"/>
</dbReference>
<feature type="non-terminal residue" evidence="9">
    <location>
        <position position="1"/>
    </location>
</feature>
<keyword evidence="5" id="KW-0648">Protein biosynthesis</keyword>
<feature type="region of interest" description="Disordered" evidence="7">
    <location>
        <begin position="97"/>
        <end position="135"/>
    </location>
</feature>
<keyword evidence="4" id="KW-0067">ATP-binding</keyword>